<name>S2E8V1_INDAL</name>
<accession>S2E8V1</accession>
<proteinExistence type="predicted"/>
<protein>
    <submittedName>
        <fullName evidence="1">Uncharacterized protein</fullName>
    </submittedName>
</protein>
<dbReference type="STRING" id="1189612.A33Q_1397"/>
<keyword evidence="2" id="KW-1185">Reference proteome</keyword>
<organism evidence="1 2">
    <name type="scientific">Indibacter alkaliphilus (strain CCUG 57479 / KCTC 22604 / LW1)</name>
    <dbReference type="NCBI Taxonomy" id="1189612"/>
    <lineage>
        <taxon>Bacteria</taxon>
        <taxon>Pseudomonadati</taxon>
        <taxon>Bacteroidota</taxon>
        <taxon>Cytophagia</taxon>
        <taxon>Cytophagales</taxon>
        <taxon>Cyclobacteriaceae</taxon>
    </lineage>
</organism>
<dbReference type="Proteomes" id="UP000006073">
    <property type="component" value="Unassembled WGS sequence"/>
</dbReference>
<dbReference type="AlphaFoldDB" id="S2E8V1"/>
<evidence type="ECO:0000313" key="2">
    <source>
        <dbReference type="Proteomes" id="UP000006073"/>
    </source>
</evidence>
<sequence>MAQMPDFIKTYIDSALYLMESKSLYVTVIPAHHWINQNKSNSHIDVISGLF</sequence>
<gene>
    <name evidence="1" type="ORF">A33Q_1397</name>
</gene>
<evidence type="ECO:0000313" key="1">
    <source>
        <dbReference type="EMBL" id="EOZ98743.1"/>
    </source>
</evidence>
<dbReference type="EMBL" id="ALWO02000023">
    <property type="protein sequence ID" value="EOZ98743.1"/>
    <property type="molecule type" value="Genomic_DNA"/>
</dbReference>
<reference evidence="1 2" key="1">
    <citation type="journal article" date="2013" name="Genome Announc.">
        <title>Draft Genome Sequence of Indibacter alkaliphilus Strain LW1T, Isolated from Lonar Lake, a Haloalkaline Lake in the Buldana District of Maharashtra, India.</title>
        <authorList>
            <person name="Singh A."/>
            <person name="Kumar Jangir P."/>
            <person name="Sharma R."/>
            <person name="Singh A."/>
            <person name="Kumar Pinnaka A."/>
            <person name="Shivaji S."/>
        </authorList>
    </citation>
    <scope>NUCLEOTIDE SEQUENCE [LARGE SCALE GENOMIC DNA]</scope>
    <source>
        <strain evidence="2">CCUG 57479 / KCTC 22604 / LW1</strain>
    </source>
</reference>
<comment type="caution">
    <text evidence="1">The sequence shown here is derived from an EMBL/GenBank/DDBJ whole genome shotgun (WGS) entry which is preliminary data.</text>
</comment>